<keyword evidence="7" id="KW-1185">Reference proteome</keyword>
<feature type="domain" description="At3g05675-like ankyrin-like" evidence="5">
    <location>
        <begin position="312"/>
        <end position="473"/>
    </location>
</feature>
<feature type="compositionally biased region" description="Polar residues" evidence="4">
    <location>
        <begin position="77"/>
        <end position="100"/>
    </location>
</feature>
<accession>A0A9Q0ZFU7</accession>
<dbReference type="AlphaFoldDB" id="A0A9Q0ZFU7"/>
<dbReference type="PANTHER" id="PTHR31060">
    <property type="entry name" value="OSJNBA0011J08.25 PROTEIN-RELATED"/>
    <property type="match status" value="1"/>
</dbReference>
<keyword evidence="3" id="KW-0833">Ubl conjugation pathway</keyword>
<dbReference type="Pfam" id="PF25553">
    <property type="entry name" value="BTB-POZ_ANK-like"/>
    <property type="match status" value="1"/>
</dbReference>
<comment type="function">
    <text evidence="1">May act as a substrate-specific adapter of an E3 ubiquitin-protein ligase complex (CUL3-RBX1-BTB) which mediates the ubiquitination and subsequent proteasomal degradation of target proteins.</text>
</comment>
<dbReference type="PANTHER" id="PTHR31060:SF5">
    <property type="entry name" value="PRLI-INTERACTING FACTOR G, PUTATIVE, EXPRESSED-RELATED"/>
    <property type="match status" value="1"/>
</dbReference>
<dbReference type="InterPro" id="IPR058039">
    <property type="entry name" value="At3g05675-like_ankyrin"/>
</dbReference>
<dbReference type="EMBL" id="JAPFFM010000011">
    <property type="protein sequence ID" value="KAJ6732990.1"/>
    <property type="molecule type" value="Genomic_DNA"/>
</dbReference>
<comment type="pathway">
    <text evidence="2">Protein modification; protein ubiquitination.</text>
</comment>
<name>A0A9Q0ZFU7_9ROSI</name>
<feature type="region of interest" description="Disordered" evidence="4">
    <location>
        <begin position="44"/>
        <end position="100"/>
    </location>
</feature>
<gene>
    <name evidence="6" type="ORF">OIU74_004858</name>
</gene>
<dbReference type="InterPro" id="IPR038920">
    <property type="entry name" value="At3g05675-like"/>
</dbReference>
<evidence type="ECO:0000256" key="2">
    <source>
        <dbReference type="ARBA" id="ARBA00004906"/>
    </source>
</evidence>
<evidence type="ECO:0000256" key="4">
    <source>
        <dbReference type="SAM" id="MobiDB-lite"/>
    </source>
</evidence>
<evidence type="ECO:0000313" key="6">
    <source>
        <dbReference type="EMBL" id="KAJ6732990.1"/>
    </source>
</evidence>
<dbReference type="SUPFAM" id="SSF54695">
    <property type="entry name" value="POZ domain"/>
    <property type="match status" value="1"/>
</dbReference>
<evidence type="ECO:0000256" key="3">
    <source>
        <dbReference type="ARBA" id="ARBA00022786"/>
    </source>
</evidence>
<comment type="caution">
    <text evidence="6">The sequence shown here is derived from an EMBL/GenBank/DDBJ whole genome shotgun (WGS) entry which is preliminary data.</text>
</comment>
<reference evidence="6" key="1">
    <citation type="submission" date="2022-11" db="EMBL/GenBank/DDBJ databases">
        <authorList>
            <person name="Hyden B.L."/>
            <person name="Feng K."/>
            <person name="Yates T."/>
            <person name="Jawdy S."/>
            <person name="Smart L.B."/>
            <person name="Muchero W."/>
        </authorList>
    </citation>
    <scope>NUCLEOTIDE SEQUENCE</scope>
    <source>
        <tissue evidence="6">Shoot tip</tissue>
    </source>
</reference>
<reference evidence="6" key="2">
    <citation type="journal article" date="2023" name="Int. J. Mol. Sci.">
        <title>De Novo Assembly and Annotation of 11 Diverse Shrub Willow (Salix) Genomes Reveals Novel Gene Organization in Sex-Linked Regions.</title>
        <authorList>
            <person name="Hyden B."/>
            <person name="Feng K."/>
            <person name="Yates T.B."/>
            <person name="Jawdy S."/>
            <person name="Cereghino C."/>
            <person name="Smart L.B."/>
            <person name="Muchero W."/>
        </authorList>
    </citation>
    <scope>NUCLEOTIDE SEQUENCE</scope>
    <source>
        <tissue evidence="6">Shoot tip</tissue>
    </source>
</reference>
<proteinExistence type="predicted"/>
<dbReference type="CDD" id="cd18186">
    <property type="entry name" value="BTB_POZ_ZBTB_KLHL-like"/>
    <property type="match status" value="1"/>
</dbReference>
<dbReference type="Proteomes" id="UP001151752">
    <property type="component" value="Chromosome 7"/>
</dbReference>
<evidence type="ECO:0000313" key="7">
    <source>
        <dbReference type="Proteomes" id="UP001151752"/>
    </source>
</evidence>
<protein>
    <recommendedName>
        <fullName evidence="5">At3g05675-like ankyrin-like domain-containing protein</fullName>
    </recommendedName>
</protein>
<organism evidence="6 7">
    <name type="scientific">Salix koriyanagi</name>
    <dbReference type="NCBI Taxonomy" id="2511006"/>
    <lineage>
        <taxon>Eukaryota</taxon>
        <taxon>Viridiplantae</taxon>
        <taxon>Streptophyta</taxon>
        <taxon>Embryophyta</taxon>
        <taxon>Tracheophyta</taxon>
        <taxon>Spermatophyta</taxon>
        <taxon>Magnoliopsida</taxon>
        <taxon>eudicotyledons</taxon>
        <taxon>Gunneridae</taxon>
        <taxon>Pentapetalae</taxon>
        <taxon>rosids</taxon>
        <taxon>fabids</taxon>
        <taxon>Malpighiales</taxon>
        <taxon>Salicaceae</taxon>
        <taxon>Saliceae</taxon>
        <taxon>Salix</taxon>
    </lineage>
</organism>
<evidence type="ECO:0000259" key="5">
    <source>
        <dbReference type="Pfam" id="PF25553"/>
    </source>
</evidence>
<evidence type="ECO:0000256" key="1">
    <source>
        <dbReference type="ARBA" id="ARBA00002668"/>
    </source>
</evidence>
<sequence length="495" mass="55659">MAEIRLTKVEQGQTKIRNVPIAVTPEGFWCCPSPVVFQKTIKAQNPLNKTKPSSPPPKTTVQKKRTPINERKAPSTPLRSSVVSDDQRNCGSDTPGVSASIVSERTPRPKIESLPRKVAIEFGEPGTSDMKVVLLGKQGFCVKLSVHKNVLVENSSFFADKLSEEESNLSCLEIDDCEDVEIYVETVGLMYCKEMKQRLIKQSVSRVLRILKVAELISFNTCIQSCLKYLEAVPWIGEEEEEKVVSSVIRLQNEGIGVTPVLKRVSSNVANPPKDTISHIMELVLKSNEEKGRREMKSVQAAEPEFADKPLDNKEPVVKQIALEADNLSWLLEILADRQAADEFALIWSNQQELAALHSKLPIVSRYHVSCITSRLFVGIGRGELLPSKDTRHLLLQTWLQPLINDYSWLQHGCRSFDRKVVEEGIGRTILTLPLENQRSILLAWLGTFLKAGDNCPNLQRAFEVWWRRTFIRPYMETQGSPQQPDSSMTSGQDT</sequence>
<dbReference type="Gene3D" id="3.30.710.10">
    <property type="entry name" value="Potassium Channel Kv1.1, Chain A"/>
    <property type="match status" value="1"/>
</dbReference>
<dbReference type="InterPro" id="IPR011333">
    <property type="entry name" value="SKP1/BTB/POZ_sf"/>
</dbReference>